<dbReference type="RefSeq" id="WP_169395241.1">
    <property type="nucleotide sequence ID" value="NZ_BAAAJH010000028.1"/>
</dbReference>
<comment type="caution">
    <text evidence="5">The sequence shown here is derived from an EMBL/GenBank/DDBJ whole genome shotgun (WGS) entry which is preliminary data.</text>
</comment>
<dbReference type="Gene3D" id="1.10.10.10">
    <property type="entry name" value="Winged helix-like DNA-binding domain superfamily/Winged helix DNA-binding domain"/>
    <property type="match status" value="1"/>
</dbReference>
<dbReference type="PANTHER" id="PTHR16305:SF35">
    <property type="entry name" value="TRANSCRIPTIONAL ACTIVATOR DOMAIN"/>
    <property type="match status" value="1"/>
</dbReference>
<accession>A0ABX1RCK0</accession>
<feature type="region of interest" description="Disordered" evidence="3">
    <location>
        <begin position="389"/>
        <end position="418"/>
    </location>
</feature>
<dbReference type="InterPro" id="IPR036388">
    <property type="entry name" value="WH-like_DNA-bd_sf"/>
</dbReference>
<keyword evidence="1" id="KW-0547">Nucleotide-binding</keyword>
<dbReference type="InterPro" id="IPR041664">
    <property type="entry name" value="AAA_16"/>
</dbReference>
<reference evidence="5 6" key="1">
    <citation type="submission" date="2020-04" db="EMBL/GenBank/DDBJ databases">
        <authorList>
            <person name="Klaysubun C."/>
            <person name="Duangmal K."/>
            <person name="Lipun K."/>
        </authorList>
    </citation>
    <scope>NUCLEOTIDE SEQUENCE [LARGE SCALE GENOMIC DNA]</scope>
    <source>
        <strain evidence="5 6">JCM 11839</strain>
    </source>
</reference>
<protein>
    <submittedName>
        <fullName evidence="5">Helix-turn-helix domain-containing protein</fullName>
    </submittedName>
</protein>
<evidence type="ECO:0000256" key="3">
    <source>
        <dbReference type="SAM" id="MobiDB-lite"/>
    </source>
</evidence>
<evidence type="ECO:0000256" key="2">
    <source>
        <dbReference type="ARBA" id="ARBA00022840"/>
    </source>
</evidence>
<dbReference type="SUPFAM" id="SSF52540">
    <property type="entry name" value="P-loop containing nucleoside triphosphate hydrolases"/>
    <property type="match status" value="1"/>
</dbReference>
<dbReference type="EMBL" id="JAAXKY010000019">
    <property type="protein sequence ID" value="NMH77170.1"/>
    <property type="molecule type" value="Genomic_DNA"/>
</dbReference>
<dbReference type="CDD" id="cd06170">
    <property type="entry name" value="LuxR_C_like"/>
    <property type="match status" value="1"/>
</dbReference>
<dbReference type="PRINTS" id="PR00038">
    <property type="entry name" value="HTHLUXR"/>
</dbReference>
<evidence type="ECO:0000256" key="1">
    <source>
        <dbReference type="ARBA" id="ARBA00022741"/>
    </source>
</evidence>
<sequence>MKNVARAPVQPALPGRATETAVVQRLLDTARAGRSAALVVGGEAGIGKSTLLRHAAAAAPDMLVLTRTGVETETELPFAALHLLLKDTVAGVDELPGAQADALRAALGLATAERAPDRFLVGLAVLTLLAELAAQRPVLCLLDDAHWFDRASAQVLLFVARRLDAEAVVMIFAARTGHAPAFPAPGLAELTLPRLDETTARHVLDSGAGDLPRHIREQLLRDAAGNPLALHELPAAHRAGRAPVYPLGPPEAGRGGSAPTHSPVEREFAARIAALPDSVRTVLLVAAADNTCDTGVVLAAAQRLGSSVADLEAAERARLLMFQEGCLGFWHPLIRTAAYGSATVVRKQEAHRALADVLDGRPDVDRRNWHRAAASIGPDEDVAAALEESARGAADRGSNEGAAAAYERAGSLSPDPARRTGRLTAAAEAAADAGHREWAATLAVDAARPVADRVQLARLALIHARLADEVNRPEETHRLLMEAVVPTAAVAPGLADEMLLWAVEAGWSARDRGMVEQVMAAADRLGDARYVRALSAVALAQLPGSDDTALPGAVAGLREMAVCHDSGSPRVGATLAAWHLALGDHVTAHELAASAERDCRTRGAHGVLPRVLAVLAAGRWHLGHRHDAAAAAAEGLQLARDAGHEQALGELAAVAAQLAAVEGDEVRLVAVLAELDGRRKPRGFSEAAAAARSLLDVGLGRFETAADRLTELVAHPSRRQSLPDLVEAATRAGRPELARDAAARFERWAGHVGQDWARAVALRCRALVDGGDRAEHLFAEAVAHHRLDGARPFERARTELLHGELLRRGRRRAHARAPLRSALETFEELGARPWAERARAELRATGESRADAQPGPDLLTELTPQELQVVRLAAAGLSNRDIGAQLFLSPRTVGYHLYKAFPKLGVTSRAQLVRLDLPA</sequence>
<name>A0ABX1RCK0_9PSEU</name>
<organism evidence="5 6">
    <name type="scientific">Pseudonocardia xinjiangensis</name>
    <dbReference type="NCBI Taxonomy" id="75289"/>
    <lineage>
        <taxon>Bacteria</taxon>
        <taxon>Bacillati</taxon>
        <taxon>Actinomycetota</taxon>
        <taxon>Actinomycetes</taxon>
        <taxon>Pseudonocardiales</taxon>
        <taxon>Pseudonocardiaceae</taxon>
        <taxon>Pseudonocardia</taxon>
    </lineage>
</organism>
<keyword evidence="6" id="KW-1185">Reference proteome</keyword>
<dbReference type="Proteomes" id="UP001296706">
    <property type="component" value="Unassembled WGS sequence"/>
</dbReference>
<dbReference type="InterPro" id="IPR016032">
    <property type="entry name" value="Sig_transdc_resp-reg_C-effctor"/>
</dbReference>
<gene>
    <name evidence="5" type="ORF">HF577_08695</name>
</gene>
<dbReference type="SUPFAM" id="SSF46894">
    <property type="entry name" value="C-terminal effector domain of the bipartite response regulators"/>
    <property type="match status" value="1"/>
</dbReference>
<dbReference type="Pfam" id="PF00196">
    <property type="entry name" value="GerE"/>
    <property type="match status" value="1"/>
</dbReference>
<keyword evidence="2" id="KW-0067">ATP-binding</keyword>
<evidence type="ECO:0000259" key="4">
    <source>
        <dbReference type="PROSITE" id="PS50043"/>
    </source>
</evidence>
<feature type="domain" description="HTH luxR-type" evidence="4">
    <location>
        <begin position="855"/>
        <end position="919"/>
    </location>
</feature>
<evidence type="ECO:0000313" key="5">
    <source>
        <dbReference type="EMBL" id="NMH77170.1"/>
    </source>
</evidence>
<dbReference type="PANTHER" id="PTHR16305">
    <property type="entry name" value="TESTICULAR SOLUBLE ADENYLYL CYCLASE"/>
    <property type="match status" value="1"/>
</dbReference>
<dbReference type="SMART" id="SM00421">
    <property type="entry name" value="HTH_LUXR"/>
    <property type="match status" value="1"/>
</dbReference>
<dbReference type="PROSITE" id="PS50043">
    <property type="entry name" value="HTH_LUXR_2"/>
    <property type="match status" value="1"/>
</dbReference>
<evidence type="ECO:0000313" key="6">
    <source>
        <dbReference type="Proteomes" id="UP001296706"/>
    </source>
</evidence>
<feature type="compositionally biased region" description="Basic and acidic residues" evidence="3">
    <location>
        <begin position="389"/>
        <end position="398"/>
    </location>
</feature>
<dbReference type="InterPro" id="IPR027417">
    <property type="entry name" value="P-loop_NTPase"/>
</dbReference>
<dbReference type="InterPro" id="IPR000792">
    <property type="entry name" value="Tscrpt_reg_LuxR_C"/>
</dbReference>
<proteinExistence type="predicted"/>
<dbReference type="Pfam" id="PF13191">
    <property type="entry name" value="AAA_16"/>
    <property type="match status" value="1"/>
</dbReference>